<dbReference type="AlphaFoldDB" id="A0A0G4HBG9"/>
<proteinExistence type="predicted"/>
<dbReference type="InterPro" id="IPR032675">
    <property type="entry name" value="LRR_dom_sf"/>
</dbReference>
<evidence type="ECO:0000313" key="1">
    <source>
        <dbReference type="EMBL" id="CEM41149.1"/>
    </source>
</evidence>
<gene>
    <name evidence="1" type="ORF">Cvel_6153</name>
</gene>
<organism evidence="1">
    <name type="scientific">Chromera velia CCMP2878</name>
    <dbReference type="NCBI Taxonomy" id="1169474"/>
    <lineage>
        <taxon>Eukaryota</taxon>
        <taxon>Sar</taxon>
        <taxon>Alveolata</taxon>
        <taxon>Colpodellida</taxon>
        <taxon>Chromeraceae</taxon>
        <taxon>Chromera</taxon>
    </lineage>
</organism>
<reference evidence="1" key="1">
    <citation type="submission" date="2014-11" db="EMBL/GenBank/DDBJ databases">
        <authorList>
            <person name="Otto D Thomas"/>
            <person name="Naeem Raeece"/>
        </authorList>
    </citation>
    <scope>NUCLEOTIDE SEQUENCE</scope>
</reference>
<dbReference type="EMBL" id="CDMZ01002179">
    <property type="protein sequence ID" value="CEM41149.1"/>
    <property type="molecule type" value="Genomic_DNA"/>
</dbReference>
<name>A0A0G4HBG9_9ALVE</name>
<dbReference type="PhylomeDB" id="A0A0G4HBG9"/>
<dbReference type="VEuPathDB" id="CryptoDB:Cvel_6153"/>
<protein>
    <submittedName>
        <fullName evidence="1">Uncharacterized protein</fullName>
    </submittedName>
</protein>
<dbReference type="Gene3D" id="3.80.10.10">
    <property type="entry name" value="Ribonuclease Inhibitor"/>
    <property type="match status" value="1"/>
</dbReference>
<sequence length="207" mass="21952">MSGNSVWLLGPGINSAESAAPTIDEALEGGRLSAVSLRTLNLAETAMREVDMTAVFTALSTGRTPHVETLSIPELYSEAFASAIDSGHLSDLREVALVDRHQTGEVGIVTRSLMSGRTPSLRTLDLEITAYDSEQGEMNDVLGALAEGYRAGSAGTLEDLNLFFETTGVPLLPGPLREFGNALGSGRGSSLRRLSLSRLVDMGWDRG</sequence>
<accession>A0A0G4HBG9</accession>